<keyword evidence="7" id="KW-1185">Reference proteome</keyword>
<dbReference type="Proteomes" id="UP000288943">
    <property type="component" value="Chromosome"/>
</dbReference>
<dbReference type="RefSeq" id="WP_042226658.1">
    <property type="nucleotide sequence ID" value="NZ_CP026520.1"/>
</dbReference>
<organism evidence="5 6">
    <name type="scientific">Paenibacillus chitinolyticus</name>
    <dbReference type="NCBI Taxonomy" id="79263"/>
    <lineage>
        <taxon>Bacteria</taxon>
        <taxon>Bacillati</taxon>
        <taxon>Bacillota</taxon>
        <taxon>Bacilli</taxon>
        <taxon>Bacillales</taxon>
        <taxon>Paenibacillaceae</taxon>
        <taxon>Paenibacillus</taxon>
    </lineage>
</organism>
<reference evidence="4 7" key="2">
    <citation type="submission" date="2022-05" db="EMBL/GenBank/DDBJ databases">
        <title>Genome Sequencing of Bee-Associated Microbes.</title>
        <authorList>
            <person name="Dunlap C."/>
        </authorList>
    </citation>
    <scope>NUCLEOTIDE SEQUENCE [LARGE SCALE GENOMIC DNA]</scope>
    <source>
        <strain evidence="4 7">NRRL B-23120</strain>
    </source>
</reference>
<keyword evidence="1 2" id="KW-0238">DNA-binding</keyword>
<dbReference type="Proteomes" id="UP001527202">
    <property type="component" value="Unassembled WGS sequence"/>
</dbReference>
<dbReference type="InterPro" id="IPR050109">
    <property type="entry name" value="HTH-type_TetR-like_transc_reg"/>
</dbReference>
<name>A0A410WYT6_9BACL</name>
<dbReference type="GeneID" id="95376753"/>
<evidence type="ECO:0000313" key="6">
    <source>
        <dbReference type="Proteomes" id="UP000288943"/>
    </source>
</evidence>
<dbReference type="EMBL" id="JAMDMJ010000013">
    <property type="protein sequence ID" value="MCY9596501.1"/>
    <property type="molecule type" value="Genomic_DNA"/>
</dbReference>
<accession>A0A410WYT6</accession>
<dbReference type="InterPro" id="IPR009057">
    <property type="entry name" value="Homeodomain-like_sf"/>
</dbReference>
<dbReference type="GO" id="GO:0000976">
    <property type="term" value="F:transcription cis-regulatory region binding"/>
    <property type="evidence" value="ECO:0007669"/>
    <property type="project" value="TreeGrafter"/>
</dbReference>
<evidence type="ECO:0000256" key="1">
    <source>
        <dbReference type="ARBA" id="ARBA00023125"/>
    </source>
</evidence>
<dbReference type="InterPro" id="IPR001647">
    <property type="entry name" value="HTH_TetR"/>
</dbReference>
<dbReference type="InterPro" id="IPR039536">
    <property type="entry name" value="TetR_C_Proteobacteria"/>
</dbReference>
<protein>
    <submittedName>
        <fullName evidence="5">TetR/AcrR family transcriptional regulator</fullName>
    </submittedName>
</protein>
<dbReference type="EMBL" id="CP026520">
    <property type="protein sequence ID" value="QAV19510.1"/>
    <property type="molecule type" value="Genomic_DNA"/>
</dbReference>
<dbReference type="Pfam" id="PF14246">
    <property type="entry name" value="TetR_C_7"/>
    <property type="match status" value="1"/>
</dbReference>
<dbReference type="OrthoDB" id="277085at2"/>
<feature type="domain" description="HTH tetR-type" evidence="3">
    <location>
        <begin position="6"/>
        <end position="66"/>
    </location>
</feature>
<dbReference type="InterPro" id="IPR036271">
    <property type="entry name" value="Tet_transcr_reg_TetR-rel_C_sf"/>
</dbReference>
<sequence length="196" mass="22179">MEQSAQETRDKILTAAISLMKVKGYKGMTTRAIAQAAGVNESTIFRHFVNKQGILDALVDRYSYVPGIHQVFDSLTGELQSDLIRVAEAYQEFMKHNGEMVLIGLRETGQFPELDEKTAAIPIQLKKLLVDYLTRMHEKGVIRRTDFEASAMTFIWMNLGYFISASLYGQKITIVKVEDFLQYGVRTFAQGLSEEP</sequence>
<dbReference type="SUPFAM" id="SSF48498">
    <property type="entry name" value="Tetracyclin repressor-like, C-terminal domain"/>
    <property type="match status" value="1"/>
</dbReference>
<dbReference type="PANTHER" id="PTHR30055">
    <property type="entry name" value="HTH-TYPE TRANSCRIPTIONAL REGULATOR RUTR"/>
    <property type="match status" value="1"/>
</dbReference>
<dbReference type="PRINTS" id="PR00455">
    <property type="entry name" value="HTHTETR"/>
</dbReference>
<evidence type="ECO:0000313" key="5">
    <source>
        <dbReference type="EMBL" id="QAV19510.1"/>
    </source>
</evidence>
<dbReference type="SUPFAM" id="SSF46689">
    <property type="entry name" value="Homeodomain-like"/>
    <property type="match status" value="1"/>
</dbReference>
<dbReference type="Gene3D" id="1.10.357.10">
    <property type="entry name" value="Tetracycline Repressor, domain 2"/>
    <property type="match status" value="1"/>
</dbReference>
<dbReference type="PANTHER" id="PTHR30055:SF226">
    <property type="entry name" value="HTH-TYPE TRANSCRIPTIONAL REGULATOR PKSA"/>
    <property type="match status" value="1"/>
</dbReference>
<dbReference type="AlphaFoldDB" id="A0A410WYT6"/>
<evidence type="ECO:0000259" key="3">
    <source>
        <dbReference type="PROSITE" id="PS50977"/>
    </source>
</evidence>
<feature type="DNA-binding region" description="H-T-H motif" evidence="2">
    <location>
        <begin position="29"/>
        <end position="48"/>
    </location>
</feature>
<dbReference type="PROSITE" id="PS50977">
    <property type="entry name" value="HTH_TETR_2"/>
    <property type="match status" value="1"/>
</dbReference>
<gene>
    <name evidence="4" type="ORF">M5X16_12030</name>
    <name evidence="5" type="ORF">PC41400_18330</name>
</gene>
<evidence type="ECO:0000313" key="4">
    <source>
        <dbReference type="EMBL" id="MCY9596501.1"/>
    </source>
</evidence>
<dbReference type="GO" id="GO:0003700">
    <property type="term" value="F:DNA-binding transcription factor activity"/>
    <property type="evidence" value="ECO:0007669"/>
    <property type="project" value="TreeGrafter"/>
</dbReference>
<dbReference type="Pfam" id="PF00440">
    <property type="entry name" value="TetR_N"/>
    <property type="match status" value="1"/>
</dbReference>
<proteinExistence type="predicted"/>
<dbReference type="KEGG" id="pchi:PC41400_18330"/>
<reference evidence="5 6" key="1">
    <citation type="submission" date="2018-01" db="EMBL/GenBank/DDBJ databases">
        <title>The whole genome sequencing and assembly of Paenibacillus chitinolyticus KCCM 41400 strain.</title>
        <authorList>
            <person name="Kim J.-Y."/>
            <person name="Park M.-K."/>
            <person name="Lee Y.-J."/>
            <person name="Yi H."/>
            <person name="Bahn Y.-S."/>
            <person name="Kim J.F."/>
            <person name="Lee D.-W."/>
        </authorList>
    </citation>
    <scope>NUCLEOTIDE SEQUENCE [LARGE SCALE GENOMIC DNA]</scope>
    <source>
        <strain evidence="5 6">KCCM 41400</strain>
    </source>
</reference>
<evidence type="ECO:0000313" key="7">
    <source>
        <dbReference type="Proteomes" id="UP001527202"/>
    </source>
</evidence>
<evidence type="ECO:0000256" key="2">
    <source>
        <dbReference type="PROSITE-ProRule" id="PRU00335"/>
    </source>
</evidence>